<dbReference type="Proteomes" id="UP000294743">
    <property type="component" value="Unassembled WGS sequence"/>
</dbReference>
<organism evidence="1 2">
    <name type="scientific">Breznakia blatticola</name>
    <dbReference type="NCBI Taxonomy" id="1754012"/>
    <lineage>
        <taxon>Bacteria</taxon>
        <taxon>Bacillati</taxon>
        <taxon>Bacillota</taxon>
        <taxon>Erysipelotrichia</taxon>
        <taxon>Erysipelotrichales</taxon>
        <taxon>Erysipelotrichaceae</taxon>
        <taxon>Breznakia</taxon>
    </lineage>
</organism>
<reference evidence="1 2" key="1">
    <citation type="submission" date="2019-03" db="EMBL/GenBank/DDBJ databases">
        <title>Genomic Encyclopedia of Type Strains, Phase IV (KMG-IV): sequencing the most valuable type-strain genomes for metagenomic binning, comparative biology and taxonomic classification.</title>
        <authorList>
            <person name="Goeker M."/>
        </authorList>
    </citation>
    <scope>NUCLEOTIDE SEQUENCE [LARGE SCALE GENOMIC DNA]</scope>
    <source>
        <strain evidence="1 2">DSM 28867</strain>
    </source>
</reference>
<proteinExistence type="predicted"/>
<gene>
    <name evidence="1" type="ORF">EDD63_1067</name>
</gene>
<dbReference type="RefSeq" id="WP_134168289.1">
    <property type="nucleotide sequence ID" value="NZ_SODD01000006.1"/>
</dbReference>
<accession>A0A4R8A437</accession>
<evidence type="ECO:0000313" key="1">
    <source>
        <dbReference type="EMBL" id="TDW25066.1"/>
    </source>
</evidence>
<dbReference type="EMBL" id="SODD01000006">
    <property type="protein sequence ID" value="TDW25066.1"/>
    <property type="molecule type" value="Genomic_DNA"/>
</dbReference>
<dbReference type="AlphaFoldDB" id="A0A4R8A437"/>
<keyword evidence="2" id="KW-1185">Reference proteome</keyword>
<name>A0A4R8A437_9FIRM</name>
<dbReference type="OrthoDB" id="1395829at2"/>
<comment type="caution">
    <text evidence="1">The sequence shown here is derived from an EMBL/GenBank/DDBJ whole genome shotgun (WGS) entry which is preliminary data.</text>
</comment>
<evidence type="ECO:0000313" key="2">
    <source>
        <dbReference type="Proteomes" id="UP000294743"/>
    </source>
</evidence>
<protein>
    <submittedName>
        <fullName evidence="1">Uncharacterized protein</fullName>
    </submittedName>
</protein>
<sequence length="695" mass="79742">MKIDVLRNGRMQQTGSSLFRAIQNNKLPTLDLLTREVVQNSLDASDLSKKYVDFGVLAGDFNSKEFLIHLDELNNSFSLKYPLDRYRFLAFSDKNTVGLTGPLSDDEVTESNKAGNLLKLIYHIMKPQEQEGAGGSWGLGKTVYFRVGIGMVLYYSRVKLSNGQYQQRLAVTLVENEKEDTFIPKDKYKNYAGITWWGKRYKDTGETCPITDDEEINEILHCFNITPYFGEETGTIILIPYVNDEDLLNNAHQIYSDNDTRYPWTNSLGAYFRVAIQRWYGPRVNNINYQYGPFLRVSINRNVLSENDILPLFKIIKELYNENEGYFLSFHNPMIIKDVILTNEFASSSNRLAGKIMFIKVNKYELKMTPPHNYFSPYSYCSLDIPTEGNLPIITFTRKPCLIINYEFESDWTRGIPKTEEDEYLIGIFKLNSENKLLQMDGRENYDNLEQYIRSIELGDHSRWDDKPEYKIIRKIKSHVSKFVVNEYKEDTASNTIEIDEAIGRQVAAILLPSTGFGRSSTLIKSSNGASSESFSATGKNANCKVTSSKLTNRGLKNDVEIFTGKNNNQIDITISVERETGSFTFRNWMEEFNEEFPFFIYSFNVDSIMGKKIEGKCIGLYIDDKNPYAQYEGITCKLLRGRNLDNLPTKNYLCIRLSGNALKNRKIRAELCIGSISRDFKGLIKVIGKEVIDE</sequence>